<evidence type="ECO:0000256" key="2">
    <source>
        <dbReference type="SAM" id="Phobius"/>
    </source>
</evidence>
<proteinExistence type="predicted"/>
<evidence type="ECO:0000313" key="3">
    <source>
        <dbReference type="EMBL" id="TKK88386.1"/>
    </source>
</evidence>
<protein>
    <submittedName>
        <fullName evidence="3">Uncharacterized protein</fullName>
    </submittedName>
</protein>
<keyword evidence="2" id="KW-0812">Transmembrane</keyword>
<dbReference type="OrthoDB" id="4350840at2"/>
<evidence type="ECO:0000313" key="4">
    <source>
        <dbReference type="Proteomes" id="UP000308705"/>
    </source>
</evidence>
<feature type="transmembrane region" description="Helical" evidence="2">
    <location>
        <begin position="35"/>
        <end position="55"/>
    </location>
</feature>
<dbReference type="EMBL" id="SZQA01000011">
    <property type="protein sequence ID" value="TKK88386.1"/>
    <property type="molecule type" value="Genomic_DNA"/>
</dbReference>
<evidence type="ECO:0000256" key="1">
    <source>
        <dbReference type="SAM" id="MobiDB-lite"/>
    </source>
</evidence>
<keyword evidence="4" id="KW-1185">Reference proteome</keyword>
<comment type="caution">
    <text evidence="3">The sequence shown here is derived from an EMBL/GenBank/DDBJ whole genome shotgun (WGS) entry which is preliminary data.</text>
</comment>
<reference evidence="3 4" key="1">
    <citation type="submission" date="2019-04" db="EMBL/GenBank/DDBJ databases">
        <title>Herbidospora sp. NEAU-GS14.nov., a novel actinomycete isolated from soil.</title>
        <authorList>
            <person name="Han L."/>
        </authorList>
    </citation>
    <scope>NUCLEOTIDE SEQUENCE [LARGE SCALE GENOMIC DNA]</scope>
    <source>
        <strain evidence="3 4">NEAU-GS14</strain>
    </source>
</reference>
<sequence length="369" mass="38534">MEKPEIRIGKNVYGPLITGDGNRVTVTSSPPRRPWLWIVLVLLLIMGAATILLLLDGDDAEEAAPVQTPRAGLGAGTYTVILEGSVANGSPFTRQGELRVRRPSDWCLRVGNPAGAPAPGAIWFASDASCFDGSADDVFAEWATDGEQTVLTPVNHARSMNLFNAVSGVTAAAYTPDRGEVRFQADGAQVTGTINLQGVDLMGGTAERGVFTAKFEAAQISDDPEALISSPEDPAATSELTPSDATGARYSVKTVISLDQLQGDPGNLDAARARIAGAIFVIDARDGGDFLYAPPDSRDDLFPVEGTVSGAEPAYVVSGDRAADQAKVAVGGAVDLSGAEPVIHLTVTTTAFSKVTSYEFRAVLRPVSS</sequence>
<keyword evidence="2" id="KW-0472">Membrane</keyword>
<gene>
    <name evidence="3" type="ORF">FDA94_13895</name>
</gene>
<organism evidence="3 4">
    <name type="scientific">Herbidospora galbida</name>
    <dbReference type="NCBI Taxonomy" id="2575442"/>
    <lineage>
        <taxon>Bacteria</taxon>
        <taxon>Bacillati</taxon>
        <taxon>Actinomycetota</taxon>
        <taxon>Actinomycetes</taxon>
        <taxon>Streptosporangiales</taxon>
        <taxon>Streptosporangiaceae</taxon>
        <taxon>Herbidospora</taxon>
    </lineage>
</organism>
<name>A0A4U3MKE3_9ACTN</name>
<dbReference type="Proteomes" id="UP000308705">
    <property type="component" value="Unassembled WGS sequence"/>
</dbReference>
<dbReference type="AlphaFoldDB" id="A0A4U3MKE3"/>
<accession>A0A4U3MKE3</accession>
<feature type="region of interest" description="Disordered" evidence="1">
    <location>
        <begin position="222"/>
        <end position="244"/>
    </location>
</feature>
<keyword evidence="2" id="KW-1133">Transmembrane helix</keyword>